<comment type="caution">
    <text evidence="1">The sequence shown here is derived from an EMBL/GenBank/DDBJ whole genome shotgun (WGS) entry which is preliminary data.</text>
</comment>
<accession>R9KXJ0</accession>
<sequence length="191" mass="21751">MTVTEGIHALAKWLESEVCPHIKLKVPSNERQTAAYDYQLANPSVHKMYAPPAKLAQQVNREICPGILVHLVNGRDMPRESARDLRFRLLLSVWNPGLHAEDAGADAAPFEANADGWNDVWNFMDLLLQRLRNAEQIGEVLRVKAEEGFDYKPYQEDGAIIDFYPFYFAELEFSCAMAQAPPSKYYAEEYL</sequence>
<gene>
    <name evidence="1" type="ORF">C811_01528</name>
</gene>
<dbReference type="EMBL" id="ASSY01000008">
    <property type="protein sequence ID" value="EOS51110.1"/>
    <property type="molecule type" value="Genomic_DNA"/>
</dbReference>
<dbReference type="eggNOG" id="ENOG502ZA2C">
    <property type="taxonomic scope" value="Bacteria"/>
</dbReference>
<name>R9KXJ0_9ACTN</name>
<keyword evidence="2" id="KW-1185">Reference proteome</keyword>
<proteinExistence type="predicted"/>
<reference evidence="1 2" key="1">
    <citation type="submission" date="2013-04" db="EMBL/GenBank/DDBJ databases">
        <title>The Genome Sequence of Enterorhabdus caecimuris B7.</title>
        <authorList>
            <consortium name="The Broad Institute Genomics Platform"/>
            <consortium name="The Broad Institute Genome Sequencing Center for Infectious Disease"/>
            <person name="Earl A."/>
            <person name="Xavier R."/>
            <person name="Elson C."/>
            <person name="Duck W."/>
            <person name="Walker B."/>
            <person name="Young S."/>
            <person name="Zeng Q."/>
            <person name="Gargeya S."/>
            <person name="Fitzgerald M."/>
            <person name="Haas B."/>
            <person name="Abouelleil A."/>
            <person name="Allen A.W."/>
            <person name="Alvarado L."/>
            <person name="Arachchi H.M."/>
            <person name="Berlin A.M."/>
            <person name="Chapman S.B."/>
            <person name="Gainer-Dewar J."/>
            <person name="Goldberg J."/>
            <person name="Griggs A."/>
            <person name="Gujja S."/>
            <person name="Hansen M."/>
            <person name="Howarth C."/>
            <person name="Imamovic A."/>
            <person name="Ireland A."/>
            <person name="Larimer J."/>
            <person name="McCowan C."/>
            <person name="Murphy C."/>
            <person name="Pearson M."/>
            <person name="Poon T.W."/>
            <person name="Priest M."/>
            <person name="Roberts A."/>
            <person name="Saif S."/>
            <person name="Shea T."/>
            <person name="Sisk P."/>
            <person name="Sykes S."/>
            <person name="Wortman J."/>
            <person name="Nusbaum C."/>
            <person name="Birren B."/>
        </authorList>
    </citation>
    <scope>NUCLEOTIDE SEQUENCE [LARGE SCALE GENOMIC DNA]</scope>
    <source>
        <strain evidence="1 2">B7</strain>
    </source>
</reference>
<dbReference type="STRING" id="1235794.C811_01528"/>
<protein>
    <submittedName>
        <fullName evidence="1">Uncharacterized protein</fullName>
    </submittedName>
</protein>
<evidence type="ECO:0000313" key="2">
    <source>
        <dbReference type="Proteomes" id="UP000014204"/>
    </source>
</evidence>
<dbReference type="OrthoDB" id="2054816at2"/>
<dbReference type="AlphaFoldDB" id="R9KXJ0"/>
<dbReference type="RefSeq" id="WP_016309728.1">
    <property type="nucleotide sequence ID" value="NZ_KE159646.1"/>
</dbReference>
<dbReference type="GeneID" id="82191009"/>
<dbReference type="Proteomes" id="UP000014204">
    <property type="component" value="Unassembled WGS sequence"/>
</dbReference>
<dbReference type="HOGENOM" id="CLU_1419498_0_0_11"/>
<organism evidence="1 2">
    <name type="scientific">Adlercreutzia caecimuris B7</name>
    <dbReference type="NCBI Taxonomy" id="1235794"/>
    <lineage>
        <taxon>Bacteria</taxon>
        <taxon>Bacillati</taxon>
        <taxon>Actinomycetota</taxon>
        <taxon>Coriobacteriia</taxon>
        <taxon>Eggerthellales</taxon>
        <taxon>Eggerthellaceae</taxon>
        <taxon>Adlercreutzia</taxon>
    </lineage>
</organism>
<evidence type="ECO:0000313" key="1">
    <source>
        <dbReference type="EMBL" id="EOS51110.1"/>
    </source>
</evidence>